<dbReference type="EMBL" id="AP024169">
    <property type="protein sequence ID" value="BCN30927.1"/>
    <property type="molecule type" value="Genomic_DNA"/>
</dbReference>
<organism evidence="1 2">
    <name type="scientific">Anaeromicropila herbilytica</name>
    <dbReference type="NCBI Taxonomy" id="2785025"/>
    <lineage>
        <taxon>Bacteria</taxon>
        <taxon>Bacillati</taxon>
        <taxon>Bacillota</taxon>
        <taxon>Clostridia</taxon>
        <taxon>Lachnospirales</taxon>
        <taxon>Lachnospiraceae</taxon>
        <taxon>Anaeromicropila</taxon>
    </lineage>
</organism>
<sequence length="56" mass="6317">MYVIASVLCVFAILRGCVIDNKNCVNESYRNISLTPNKLFVIVYLQIIKAYAFITG</sequence>
<keyword evidence="2" id="KW-1185">Reference proteome</keyword>
<reference evidence="1 2" key="1">
    <citation type="submission" date="2020-11" db="EMBL/GenBank/DDBJ databases">
        <title>Draft genome sequencing of a Lachnospiraceae strain isolated from anoxic soil subjected to BSD treatment.</title>
        <authorList>
            <person name="Uek A."/>
            <person name="Tonouchi A."/>
        </authorList>
    </citation>
    <scope>NUCLEOTIDE SEQUENCE [LARGE SCALE GENOMIC DNA]</scope>
    <source>
        <strain evidence="1 2">TB5</strain>
    </source>
</reference>
<evidence type="ECO:0000313" key="2">
    <source>
        <dbReference type="Proteomes" id="UP000595897"/>
    </source>
</evidence>
<dbReference type="Proteomes" id="UP000595897">
    <property type="component" value="Chromosome"/>
</dbReference>
<proteinExistence type="predicted"/>
<protein>
    <submittedName>
        <fullName evidence="1">Uncharacterized protein</fullName>
    </submittedName>
</protein>
<evidence type="ECO:0000313" key="1">
    <source>
        <dbReference type="EMBL" id="BCN30927.1"/>
    </source>
</evidence>
<accession>A0A7R7ELE0</accession>
<dbReference type="KEGG" id="ahb:bsdtb5_22220"/>
<gene>
    <name evidence="1" type="ORF">bsdtb5_22220</name>
</gene>
<dbReference type="AlphaFoldDB" id="A0A7R7ELE0"/>
<name>A0A7R7ELE0_9FIRM</name>